<proteinExistence type="predicted"/>
<keyword evidence="2" id="KW-1185">Reference proteome</keyword>
<dbReference type="EMBL" id="UGQB01000004">
    <property type="protein sequence ID" value="STZ08815.1"/>
    <property type="molecule type" value="Genomic_DNA"/>
</dbReference>
<dbReference type="AlphaFoldDB" id="A0A378R0U1"/>
<evidence type="ECO:0000313" key="2">
    <source>
        <dbReference type="Proteomes" id="UP000254065"/>
    </source>
</evidence>
<protein>
    <submittedName>
        <fullName evidence="1">Uncharacterized protein</fullName>
    </submittedName>
</protein>
<name>A0A378R0U1_9GAMM</name>
<accession>A0A378R0U1</accession>
<dbReference type="Proteomes" id="UP000254065">
    <property type="component" value="Unassembled WGS sequence"/>
</dbReference>
<reference evidence="1 2" key="1">
    <citation type="submission" date="2018-06" db="EMBL/GenBank/DDBJ databases">
        <authorList>
            <consortium name="Pathogen Informatics"/>
            <person name="Doyle S."/>
        </authorList>
    </citation>
    <scope>NUCLEOTIDE SEQUENCE [LARGE SCALE GENOMIC DNA]</scope>
    <source>
        <strain evidence="1 2">NCTC12877</strain>
    </source>
</reference>
<dbReference type="RefSeq" id="WP_156892349.1">
    <property type="nucleotide sequence ID" value="NZ_UGQB01000004.1"/>
</dbReference>
<evidence type="ECO:0000313" key="1">
    <source>
        <dbReference type="EMBL" id="STZ08815.1"/>
    </source>
</evidence>
<organism evidence="1 2">
    <name type="scientific">Moraxella caprae</name>
    <dbReference type="NCBI Taxonomy" id="90240"/>
    <lineage>
        <taxon>Bacteria</taxon>
        <taxon>Pseudomonadati</taxon>
        <taxon>Pseudomonadota</taxon>
        <taxon>Gammaproteobacteria</taxon>
        <taxon>Moraxellales</taxon>
        <taxon>Moraxellaceae</taxon>
        <taxon>Moraxella</taxon>
    </lineage>
</organism>
<sequence length="51" mass="6009">MTDIEFYQLMDVGYHFIIFVCSNDKSDNDLKWINPDDFMADIKLAKISAYL</sequence>
<gene>
    <name evidence="1" type="ORF">NCTC12877_01822</name>
</gene>